<keyword evidence="4" id="KW-1185">Reference proteome</keyword>
<dbReference type="OrthoDB" id="327733at2"/>
<evidence type="ECO:0000259" key="2">
    <source>
        <dbReference type="Pfam" id="PF09423"/>
    </source>
</evidence>
<accession>A0A255Z2T4</accession>
<dbReference type="RefSeq" id="WP_094454672.1">
    <property type="nucleotide sequence ID" value="NZ_NOXU01000024.1"/>
</dbReference>
<evidence type="ECO:0000256" key="1">
    <source>
        <dbReference type="SAM" id="SignalP"/>
    </source>
</evidence>
<protein>
    <submittedName>
        <fullName evidence="3">Phosphodiesterase</fullName>
    </submittedName>
</protein>
<feature type="signal peptide" evidence="1">
    <location>
        <begin position="1"/>
        <end position="27"/>
    </location>
</feature>
<feature type="domain" description="PhoD-like phosphatase metallophosphatase" evidence="2">
    <location>
        <begin position="44"/>
        <end position="311"/>
    </location>
</feature>
<dbReference type="PANTHER" id="PTHR33987:SF1">
    <property type="entry name" value="CALCINEURIN-LIKE METALLO-PHOSPHOESTERASE SUPERFAMILY PROTEIN"/>
    <property type="match status" value="1"/>
</dbReference>
<organism evidence="3 4">
    <name type="scientific">Niveispirillum lacus</name>
    <dbReference type="NCBI Taxonomy" id="1981099"/>
    <lineage>
        <taxon>Bacteria</taxon>
        <taxon>Pseudomonadati</taxon>
        <taxon>Pseudomonadota</taxon>
        <taxon>Alphaproteobacteria</taxon>
        <taxon>Rhodospirillales</taxon>
        <taxon>Azospirillaceae</taxon>
        <taxon>Niveispirillum</taxon>
    </lineage>
</organism>
<dbReference type="Pfam" id="PF09423">
    <property type="entry name" value="PhoD"/>
    <property type="match status" value="1"/>
</dbReference>
<evidence type="ECO:0000313" key="3">
    <source>
        <dbReference type="EMBL" id="OYQ35788.1"/>
    </source>
</evidence>
<dbReference type="SUPFAM" id="SSF56300">
    <property type="entry name" value="Metallo-dependent phosphatases"/>
    <property type="match status" value="1"/>
</dbReference>
<dbReference type="PANTHER" id="PTHR33987">
    <property type="entry name" value="CALCINEURIN-LIKE METALLO-PHOSPHOESTERASE SUPERFAMILY PROTEIN"/>
    <property type="match status" value="1"/>
</dbReference>
<evidence type="ECO:0000313" key="4">
    <source>
        <dbReference type="Proteomes" id="UP000216998"/>
    </source>
</evidence>
<feature type="chain" id="PRO_5012626454" evidence="1">
    <location>
        <begin position="28"/>
        <end position="370"/>
    </location>
</feature>
<dbReference type="CDD" id="cd07389">
    <property type="entry name" value="MPP_PhoD"/>
    <property type="match status" value="1"/>
</dbReference>
<dbReference type="AlphaFoldDB" id="A0A255Z2T4"/>
<gene>
    <name evidence="3" type="ORF">CHU95_05790</name>
</gene>
<name>A0A255Z2T4_9PROT</name>
<reference evidence="3 4" key="1">
    <citation type="submission" date="2017-07" db="EMBL/GenBank/DDBJ databases">
        <title>Niveispirillum cyanobacteriorum sp. nov., isolated from cyanobacterial aggregates in a eutrophic lake.</title>
        <authorList>
            <person name="Cai H."/>
        </authorList>
    </citation>
    <scope>NUCLEOTIDE SEQUENCE [LARGE SCALE GENOMIC DNA]</scope>
    <source>
        <strain evidence="4">TH1-14</strain>
    </source>
</reference>
<dbReference type="EMBL" id="NOXU01000024">
    <property type="protein sequence ID" value="OYQ35788.1"/>
    <property type="molecule type" value="Genomic_DNA"/>
</dbReference>
<dbReference type="InterPro" id="IPR018946">
    <property type="entry name" value="PhoD-like_MPP"/>
</dbReference>
<comment type="caution">
    <text evidence="3">The sequence shown here is derived from an EMBL/GenBank/DDBJ whole genome shotgun (WGS) entry which is preliminary data.</text>
</comment>
<dbReference type="InterPro" id="IPR029052">
    <property type="entry name" value="Metallo-depent_PP-like"/>
</dbReference>
<sequence>MSRPLLDRRLLLTGLAAAPLMAQAAQAQPVRRLPETVAPTRIAFGSCAHQTKEQPIWDAILAAKPDLMILLGDNVYLDTRNVEDMKAKYAMLAAKPGFQKLRDSVPIIATWDDHDFGENDAGAEYPMKEQSRQLFCDFFGEAPNSIRRTQPDGIYTSYEVGPRGRRLQIILPDLRWNRTPLATIDMGGKGYEDWAKARHEAGQSVPGPYARLPEGAATQLGDTQWQWLEAQLSRPADVRILASSLQVVSDFPGWEAWINFTHDHQRLIEAIRERRANGLFCISGDTHYAEISRLDWNVPYPLWDFTSSGLTEVWPVLPPNARRVGDAYRAQNFGLIELDWAAKRVTVTIRDVTGVEQLRQVLALSDLQVG</sequence>
<keyword evidence="1" id="KW-0732">Signal</keyword>
<dbReference type="Proteomes" id="UP000216998">
    <property type="component" value="Unassembled WGS sequence"/>
</dbReference>
<proteinExistence type="predicted"/>
<dbReference type="Gene3D" id="3.60.21.70">
    <property type="entry name" value="PhoD-like phosphatase"/>
    <property type="match status" value="1"/>
</dbReference>
<dbReference type="InterPro" id="IPR038607">
    <property type="entry name" value="PhoD-like_sf"/>
</dbReference>